<accession>A0A9D4JU96</accession>
<gene>
    <name evidence="1" type="ORF">DPMN_122208</name>
</gene>
<comment type="caution">
    <text evidence="1">The sequence shown here is derived from an EMBL/GenBank/DDBJ whole genome shotgun (WGS) entry which is preliminary data.</text>
</comment>
<dbReference type="AlphaFoldDB" id="A0A9D4JU96"/>
<protein>
    <submittedName>
        <fullName evidence="1">Uncharacterized protein</fullName>
    </submittedName>
</protein>
<dbReference type="SUPFAM" id="SSF75011">
    <property type="entry name" value="3-carboxy-cis,cis-mucoante lactonizing enzyme"/>
    <property type="match status" value="1"/>
</dbReference>
<dbReference type="InterPro" id="IPR011042">
    <property type="entry name" value="6-blade_b-propeller_TolB-like"/>
</dbReference>
<name>A0A9D4JU96_DREPO</name>
<evidence type="ECO:0000313" key="2">
    <source>
        <dbReference type="Proteomes" id="UP000828390"/>
    </source>
</evidence>
<reference evidence="1" key="2">
    <citation type="submission" date="2020-11" db="EMBL/GenBank/DDBJ databases">
        <authorList>
            <person name="McCartney M.A."/>
            <person name="Auch B."/>
            <person name="Kono T."/>
            <person name="Mallez S."/>
            <person name="Becker A."/>
            <person name="Gohl D.M."/>
            <person name="Silverstein K.A.T."/>
            <person name="Koren S."/>
            <person name="Bechman K.B."/>
            <person name="Herman A."/>
            <person name="Abrahante J.E."/>
            <person name="Garbe J."/>
        </authorList>
    </citation>
    <scope>NUCLEOTIDE SEQUENCE</scope>
    <source>
        <strain evidence="1">Duluth1</strain>
        <tissue evidence="1">Whole animal</tissue>
    </source>
</reference>
<evidence type="ECO:0000313" key="1">
    <source>
        <dbReference type="EMBL" id="KAH3820462.1"/>
    </source>
</evidence>
<proteinExistence type="predicted"/>
<reference evidence="1" key="1">
    <citation type="journal article" date="2019" name="bioRxiv">
        <title>The Genome of the Zebra Mussel, Dreissena polymorpha: A Resource for Invasive Species Research.</title>
        <authorList>
            <person name="McCartney M.A."/>
            <person name="Auch B."/>
            <person name="Kono T."/>
            <person name="Mallez S."/>
            <person name="Zhang Y."/>
            <person name="Obille A."/>
            <person name="Becker A."/>
            <person name="Abrahante J.E."/>
            <person name="Garbe J."/>
            <person name="Badalamenti J.P."/>
            <person name="Herman A."/>
            <person name="Mangelson H."/>
            <person name="Liachko I."/>
            <person name="Sullivan S."/>
            <person name="Sone E.D."/>
            <person name="Koren S."/>
            <person name="Silverstein K.A.T."/>
            <person name="Beckman K.B."/>
            <person name="Gohl D.M."/>
        </authorList>
    </citation>
    <scope>NUCLEOTIDE SEQUENCE</scope>
    <source>
        <strain evidence="1">Duluth1</strain>
        <tissue evidence="1">Whole animal</tissue>
    </source>
</reference>
<organism evidence="1 2">
    <name type="scientific">Dreissena polymorpha</name>
    <name type="common">Zebra mussel</name>
    <name type="synonym">Mytilus polymorpha</name>
    <dbReference type="NCBI Taxonomy" id="45954"/>
    <lineage>
        <taxon>Eukaryota</taxon>
        <taxon>Metazoa</taxon>
        <taxon>Spiralia</taxon>
        <taxon>Lophotrochozoa</taxon>
        <taxon>Mollusca</taxon>
        <taxon>Bivalvia</taxon>
        <taxon>Autobranchia</taxon>
        <taxon>Heteroconchia</taxon>
        <taxon>Euheterodonta</taxon>
        <taxon>Imparidentia</taxon>
        <taxon>Neoheterodontei</taxon>
        <taxon>Myida</taxon>
        <taxon>Dreissenoidea</taxon>
        <taxon>Dreissenidae</taxon>
        <taxon>Dreissena</taxon>
    </lineage>
</organism>
<sequence length="135" mass="15182">MVRRHPTISSCAVSPDGERIYVAYQAFQRLDTLSSDGTVISTMTDPAWSESPFRIHVTDLGQVLVCVKESNIIIQVEREGRKRLAEVVTKDDGLNKPCSVFYSKYTGQMVVGMWDNDEIMVFKTQFTQPPSCTLS</sequence>
<dbReference type="Gene3D" id="2.120.10.30">
    <property type="entry name" value="TolB, C-terminal domain"/>
    <property type="match status" value="1"/>
</dbReference>
<dbReference type="EMBL" id="JAIWYP010000005">
    <property type="protein sequence ID" value="KAH3820462.1"/>
    <property type="molecule type" value="Genomic_DNA"/>
</dbReference>
<dbReference type="Proteomes" id="UP000828390">
    <property type="component" value="Unassembled WGS sequence"/>
</dbReference>
<keyword evidence="2" id="KW-1185">Reference proteome</keyword>